<evidence type="ECO:0000313" key="8">
    <source>
        <dbReference type="EMBL" id="MBB2168070.1"/>
    </source>
</evidence>
<protein>
    <submittedName>
        <fullName evidence="8">LLM class flavin-dependent oxidoreductase</fullName>
    </submittedName>
</protein>
<keyword evidence="4" id="KW-0503">Monooxygenase</keyword>
<name>A0A7W4IS49_9PROT</name>
<evidence type="ECO:0000256" key="6">
    <source>
        <dbReference type="PIRSR" id="PIRSR000337-1"/>
    </source>
</evidence>
<dbReference type="Gene3D" id="3.20.20.30">
    <property type="entry name" value="Luciferase-like domain"/>
    <property type="match status" value="1"/>
</dbReference>
<evidence type="ECO:0000256" key="2">
    <source>
        <dbReference type="ARBA" id="ARBA00022643"/>
    </source>
</evidence>
<feature type="binding site" evidence="6">
    <location>
        <position position="145"/>
    </location>
    <ligand>
        <name>FMN</name>
        <dbReference type="ChEBI" id="CHEBI:58210"/>
    </ligand>
</feature>
<dbReference type="InterPro" id="IPR051260">
    <property type="entry name" value="Diverse_substr_monoxygenases"/>
</dbReference>
<gene>
    <name evidence="8" type="ORF">HLH36_06830</name>
</gene>
<dbReference type="GO" id="GO:0016705">
    <property type="term" value="F:oxidoreductase activity, acting on paired donors, with incorporation or reduction of molecular oxygen"/>
    <property type="evidence" value="ECO:0007669"/>
    <property type="project" value="InterPro"/>
</dbReference>
<dbReference type="InterPro" id="IPR036661">
    <property type="entry name" value="Luciferase-like_sf"/>
</dbReference>
<dbReference type="GO" id="GO:0004497">
    <property type="term" value="F:monooxygenase activity"/>
    <property type="evidence" value="ECO:0007669"/>
    <property type="project" value="UniProtKB-KW"/>
</dbReference>
<organism evidence="8 9">
    <name type="scientific">Gluconacetobacter aggeris</name>
    <dbReference type="NCBI Taxonomy" id="1286186"/>
    <lineage>
        <taxon>Bacteria</taxon>
        <taxon>Pseudomonadati</taxon>
        <taxon>Pseudomonadota</taxon>
        <taxon>Alphaproteobacteria</taxon>
        <taxon>Acetobacterales</taxon>
        <taxon>Acetobacteraceae</taxon>
        <taxon>Gluconacetobacter</taxon>
    </lineage>
</organism>
<accession>A0A7W4IS49</accession>
<dbReference type="InterPro" id="IPR011251">
    <property type="entry name" value="Luciferase-like_dom"/>
</dbReference>
<evidence type="ECO:0000256" key="5">
    <source>
        <dbReference type="ARBA" id="ARBA00033748"/>
    </source>
</evidence>
<keyword evidence="1 6" id="KW-0285">Flavoprotein</keyword>
<sequence length="444" mass="49202">MAQDRHIKLGFILHGVGRTWDDWRHPDRDIRASTNIRFYRQQAQTAERGKFDFLFVADSLSITEKSSPHYLNRFEPLTILSVLAGSTEHIGLVGTLSVSYSEPFNVARQFASLDHISGGRAGWNVVTSWLGDTAANFSRTAHPPHHERYRIAAEHLAVVQGLWDSWEDDALVGDKERGVFLDPTKLHRLDHIGQHFQVRGPLNIGRSPQGQPVIFQAGASEDGRDFAARHAEVVFCGPQDLEEAQAYYRDVKTRAARLRRDAGLPLILPGIAPIVGRTDEDAEGLYQDLVALTSLDTGLGFLSRAFSDHDFRAYDLDGPFPDVAAIGQQSNQSAAQRILARVRHGNLSIRQIARELATPRGDFVGGPQTVADALQRWVEQGGADGFNLFEPLPGQLEAFVDLVVPILQERKLLRSDYEQTTLRGNLGLAYPINRHAADKGTQAG</sequence>
<dbReference type="Pfam" id="PF00296">
    <property type="entry name" value="Bac_luciferase"/>
    <property type="match status" value="1"/>
</dbReference>
<dbReference type="PIRSF" id="PIRSF000337">
    <property type="entry name" value="NTA_MOA"/>
    <property type="match status" value="1"/>
</dbReference>
<dbReference type="AlphaFoldDB" id="A0A7W4IS49"/>
<comment type="caution">
    <text evidence="8">The sequence shown here is derived from an EMBL/GenBank/DDBJ whole genome shotgun (WGS) entry which is preliminary data.</text>
</comment>
<dbReference type="NCBIfam" id="TIGR03860">
    <property type="entry name" value="FMN_nitrolo"/>
    <property type="match status" value="1"/>
</dbReference>
<keyword evidence="3" id="KW-0560">Oxidoreductase</keyword>
<dbReference type="PANTHER" id="PTHR30011">
    <property type="entry name" value="ALKANESULFONATE MONOOXYGENASE-RELATED"/>
    <property type="match status" value="1"/>
</dbReference>
<comment type="similarity">
    <text evidence="5">Belongs to the NtaA/SnaA/DszA monooxygenase family.</text>
</comment>
<feature type="binding site" evidence="6">
    <location>
        <position position="149"/>
    </location>
    <ligand>
        <name>FMN</name>
        <dbReference type="ChEBI" id="CHEBI:58210"/>
    </ligand>
</feature>
<dbReference type="PANTHER" id="PTHR30011:SF16">
    <property type="entry name" value="C2H2 FINGER DOMAIN TRANSCRIPTION FACTOR (EUROFUNG)-RELATED"/>
    <property type="match status" value="1"/>
</dbReference>
<evidence type="ECO:0000256" key="4">
    <source>
        <dbReference type="ARBA" id="ARBA00023033"/>
    </source>
</evidence>
<dbReference type="CDD" id="cd01095">
    <property type="entry name" value="Nitrilotriacetate_monoxgenase"/>
    <property type="match status" value="1"/>
</dbReference>
<dbReference type="EMBL" id="JABEQD010000003">
    <property type="protein sequence ID" value="MBB2168070.1"/>
    <property type="molecule type" value="Genomic_DNA"/>
</dbReference>
<proteinExistence type="inferred from homology"/>
<evidence type="ECO:0000256" key="1">
    <source>
        <dbReference type="ARBA" id="ARBA00022630"/>
    </source>
</evidence>
<reference evidence="8 9" key="1">
    <citation type="submission" date="2020-04" db="EMBL/GenBank/DDBJ databases">
        <title>Description of novel Gluconacetobacter.</title>
        <authorList>
            <person name="Sombolestani A."/>
        </authorList>
    </citation>
    <scope>NUCLEOTIDE SEQUENCE [LARGE SCALE GENOMIC DNA]</scope>
    <source>
        <strain evidence="8 9">LMG 27801</strain>
    </source>
</reference>
<feature type="binding site" evidence="6">
    <location>
        <position position="220"/>
    </location>
    <ligand>
        <name>FMN</name>
        <dbReference type="ChEBI" id="CHEBI:58210"/>
    </ligand>
</feature>
<feature type="binding site" evidence="6">
    <location>
        <position position="95"/>
    </location>
    <ligand>
        <name>FMN</name>
        <dbReference type="ChEBI" id="CHEBI:58210"/>
    </ligand>
</feature>
<evidence type="ECO:0000256" key="3">
    <source>
        <dbReference type="ARBA" id="ARBA00023002"/>
    </source>
</evidence>
<dbReference type="Proteomes" id="UP000559860">
    <property type="component" value="Unassembled WGS sequence"/>
</dbReference>
<dbReference type="SUPFAM" id="SSF51679">
    <property type="entry name" value="Bacterial luciferase-like"/>
    <property type="match status" value="1"/>
</dbReference>
<feature type="binding site" evidence="6">
    <location>
        <position position="58"/>
    </location>
    <ligand>
        <name>FMN</name>
        <dbReference type="ChEBI" id="CHEBI:58210"/>
    </ligand>
</feature>
<keyword evidence="9" id="KW-1185">Reference proteome</keyword>
<feature type="domain" description="Luciferase-like" evidence="7">
    <location>
        <begin position="29"/>
        <end position="382"/>
    </location>
</feature>
<dbReference type="RefSeq" id="WP_182985667.1">
    <property type="nucleotide sequence ID" value="NZ_JABEQD010000003.1"/>
</dbReference>
<dbReference type="InterPro" id="IPR016215">
    <property type="entry name" value="NTA_MOA"/>
</dbReference>
<evidence type="ECO:0000259" key="7">
    <source>
        <dbReference type="Pfam" id="PF00296"/>
    </source>
</evidence>
<evidence type="ECO:0000313" key="9">
    <source>
        <dbReference type="Proteomes" id="UP000559860"/>
    </source>
</evidence>
<keyword evidence="2 6" id="KW-0288">FMN</keyword>